<protein>
    <submittedName>
        <fullName evidence="1">Uncharacterized protein</fullName>
    </submittedName>
</protein>
<sequence length="43" mass="5275">MILSVYSARLILRFLPDRTRSKISLTHYIKIIYVFREKNVEYK</sequence>
<dbReference type="EMBL" id="BK015877">
    <property type="protein sequence ID" value="DAD71191.1"/>
    <property type="molecule type" value="Genomic_DNA"/>
</dbReference>
<organism evidence="1">
    <name type="scientific">Siphoviridae sp. ctkyH28</name>
    <dbReference type="NCBI Taxonomy" id="2827585"/>
    <lineage>
        <taxon>Viruses</taxon>
        <taxon>Duplodnaviria</taxon>
        <taxon>Heunggongvirae</taxon>
        <taxon>Uroviricota</taxon>
        <taxon>Caudoviricetes</taxon>
    </lineage>
</organism>
<reference evidence="1" key="1">
    <citation type="journal article" date="2021" name="Proc. Natl. Acad. Sci. U.S.A.">
        <title>A Catalog of Tens of Thousands of Viruses from Human Metagenomes Reveals Hidden Associations with Chronic Diseases.</title>
        <authorList>
            <person name="Tisza M.J."/>
            <person name="Buck C.B."/>
        </authorList>
    </citation>
    <scope>NUCLEOTIDE SEQUENCE</scope>
    <source>
        <strain evidence="1">CtkyH28</strain>
    </source>
</reference>
<proteinExistence type="predicted"/>
<accession>A0A8S5LMZ0</accession>
<name>A0A8S5LMZ0_9CAUD</name>
<evidence type="ECO:0000313" key="1">
    <source>
        <dbReference type="EMBL" id="DAD71191.1"/>
    </source>
</evidence>